<dbReference type="CDD" id="cd03768">
    <property type="entry name" value="SR_ResInv"/>
    <property type="match status" value="1"/>
</dbReference>
<dbReference type="SUPFAM" id="SSF53041">
    <property type="entry name" value="Resolvase-like"/>
    <property type="match status" value="1"/>
</dbReference>
<keyword evidence="2" id="KW-0233">DNA recombination</keyword>
<name>A0A512E3I7_9PROT</name>
<dbReference type="InterPro" id="IPR006119">
    <property type="entry name" value="Resolv_N"/>
</dbReference>
<dbReference type="InterPro" id="IPR050639">
    <property type="entry name" value="SSR_resolvase"/>
</dbReference>
<dbReference type="GO" id="GO:0000150">
    <property type="term" value="F:DNA strand exchange activity"/>
    <property type="evidence" value="ECO:0007669"/>
    <property type="project" value="InterPro"/>
</dbReference>
<dbReference type="PANTHER" id="PTHR30461:SF2">
    <property type="entry name" value="SERINE RECOMBINASE PINE-RELATED"/>
    <property type="match status" value="1"/>
</dbReference>
<dbReference type="AlphaFoldDB" id="A0A512E3I7"/>
<dbReference type="GO" id="GO:0003677">
    <property type="term" value="F:DNA binding"/>
    <property type="evidence" value="ECO:0007669"/>
    <property type="project" value="UniProtKB-KW"/>
</dbReference>
<sequence>MVAFVAYSRVSTDRHGKSGLGLDAQRSAVAGFVAGRGELVAEFTEVESGRKNDRPQLAAALDLCRRQKAMLVIAKLDRLARNVAFISRLMESGAEFVVVDNPHATKLLMHMLAAFAEHERDQI</sequence>
<dbReference type="SMART" id="SM00857">
    <property type="entry name" value="Resolvase"/>
    <property type="match status" value="1"/>
</dbReference>
<proteinExistence type="predicted"/>
<evidence type="ECO:0000313" key="4">
    <source>
        <dbReference type="EMBL" id="GEO43269.1"/>
    </source>
</evidence>
<dbReference type="InterPro" id="IPR036162">
    <property type="entry name" value="Resolvase-like_N_sf"/>
</dbReference>
<comment type="caution">
    <text evidence="4">The sequence shown here is derived from an EMBL/GenBank/DDBJ whole genome shotgun (WGS) entry which is preliminary data.</text>
</comment>
<feature type="domain" description="Resolvase/invertase-type recombinase catalytic" evidence="3">
    <location>
        <begin position="4"/>
        <end position="123"/>
    </location>
</feature>
<evidence type="ECO:0000256" key="2">
    <source>
        <dbReference type="ARBA" id="ARBA00023172"/>
    </source>
</evidence>
<gene>
    <name evidence="4" type="ORF">SAE02_74170</name>
</gene>
<dbReference type="Pfam" id="PF00239">
    <property type="entry name" value="Resolvase"/>
    <property type="match status" value="1"/>
</dbReference>
<dbReference type="Gene3D" id="3.40.50.1390">
    <property type="entry name" value="Resolvase, N-terminal catalytic domain"/>
    <property type="match status" value="1"/>
</dbReference>
<keyword evidence="1" id="KW-0238">DNA-binding</keyword>
<evidence type="ECO:0000313" key="5">
    <source>
        <dbReference type="Proteomes" id="UP000321523"/>
    </source>
</evidence>
<dbReference type="Proteomes" id="UP000321523">
    <property type="component" value="Unassembled WGS sequence"/>
</dbReference>
<evidence type="ECO:0000256" key="1">
    <source>
        <dbReference type="ARBA" id="ARBA00023125"/>
    </source>
</evidence>
<evidence type="ECO:0000259" key="3">
    <source>
        <dbReference type="SMART" id="SM00857"/>
    </source>
</evidence>
<dbReference type="RefSeq" id="WP_244619759.1">
    <property type="nucleotide sequence ID" value="NZ_BJYZ01000071.1"/>
</dbReference>
<dbReference type="EMBL" id="BJYZ01000071">
    <property type="protein sequence ID" value="GEO43269.1"/>
    <property type="molecule type" value="Genomic_DNA"/>
</dbReference>
<organism evidence="4 5">
    <name type="scientific">Skermanella aerolata</name>
    <dbReference type="NCBI Taxonomy" id="393310"/>
    <lineage>
        <taxon>Bacteria</taxon>
        <taxon>Pseudomonadati</taxon>
        <taxon>Pseudomonadota</taxon>
        <taxon>Alphaproteobacteria</taxon>
        <taxon>Rhodospirillales</taxon>
        <taxon>Azospirillaceae</taxon>
        <taxon>Skermanella</taxon>
    </lineage>
</organism>
<dbReference type="PANTHER" id="PTHR30461">
    <property type="entry name" value="DNA-INVERTASE FROM LAMBDOID PROPHAGE"/>
    <property type="match status" value="1"/>
</dbReference>
<accession>A0A512E3I7</accession>
<keyword evidence="5" id="KW-1185">Reference proteome</keyword>
<protein>
    <recommendedName>
        <fullName evidence="3">Resolvase/invertase-type recombinase catalytic domain-containing protein</fullName>
    </recommendedName>
</protein>
<reference evidence="4 5" key="1">
    <citation type="submission" date="2019-07" db="EMBL/GenBank/DDBJ databases">
        <title>Whole genome shotgun sequence of Skermanella aerolata NBRC 106429.</title>
        <authorList>
            <person name="Hosoyama A."/>
            <person name="Uohara A."/>
            <person name="Ohji S."/>
            <person name="Ichikawa N."/>
        </authorList>
    </citation>
    <scope>NUCLEOTIDE SEQUENCE [LARGE SCALE GENOMIC DNA]</scope>
    <source>
        <strain evidence="4 5">NBRC 106429</strain>
    </source>
</reference>